<evidence type="ECO:0000256" key="6">
    <source>
        <dbReference type="PROSITE-ProRule" id="PRU10137"/>
    </source>
</evidence>
<dbReference type="InterPro" id="IPR006120">
    <property type="entry name" value="Resolvase_HTH_dom"/>
</dbReference>
<dbReference type="InterPro" id="IPR050639">
    <property type="entry name" value="SSR_resolvase"/>
</dbReference>
<evidence type="ECO:0000256" key="2">
    <source>
        <dbReference type="ARBA" id="ARBA00022908"/>
    </source>
</evidence>
<dbReference type="CDD" id="cd03768">
    <property type="entry name" value="SR_ResInv"/>
    <property type="match status" value="1"/>
</dbReference>
<keyword evidence="2" id="KW-0229">DNA integration</keyword>
<accession>A0A379EDL1</accession>
<evidence type="ECO:0000256" key="4">
    <source>
        <dbReference type="ARBA" id="ARBA00023172"/>
    </source>
</evidence>
<evidence type="ECO:0000256" key="1">
    <source>
        <dbReference type="ARBA" id="ARBA00009913"/>
    </source>
</evidence>
<gene>
    <name evidence="8" type="primary">hin</name>
    <name evidence="8" type="ORF">NCTC13067_02024</name>
</gene>
<dbReference type="NCBIfam" id="NF009949">
    <property type="entry name" value="PRK13413.1"/>
    <property type="match status" value="1"/>
</dbReference>
<evidence type="ECO:0000256" key="3">
    <source>
        <dbReference type="ARBA" id="ARBA00023125"/>
    </source>
</evidence>
<dbReference type="GO" id="GO:0003677">
    <property type="term" value="F:DNA binding"/>
    <property type="evidence" value="ECO:0007669"/>
    <property type="project" value="UniProtKB-KW"/>
</dbReference>
<comment type="similarity">
    <text evidence="1">Belongs to the site-specific recombinase resolvase family.</text>
</comment>
<dbReference type="SMART" id="SM00857">
    <property type="entry name" value="Resolvase"/>
    <property type="match status" value="1"/>
</dbReference>
<keyword evidence="4" id="KW-0233">DNA recombination</keyword>
<dbReference type="PANTHER" id="PTHR30461">
    <property type="entry name" value="DNA-INVERTASE FROM LAMBDOID PROPHAGE"/>
    <property type="match status" value="1"/>
</dbReference>
<dbReference type="AlphaFoldDB" id="A0A379EDL1"/>
<dbReference type="Proteomes" id="UP000255469">
    <property type="component" value="Unassembled WGS sequence"/>
</dbReference>
<reference evidence="8 9" key="1">
    <citation type="submission" date="2018-06" db="EMBL/GenBank/DDBJ databases">
        <authorList>
            <consortium name="Pathogen Informatics"/>
            <person name="Doyle S."/>
        </authorList>
    </citation>
    <scope>NUCLEOTIDE SEQUENCE [LARGE SCALE GENOMIC DNA]</scope>
    <source>
        <strain evidence="8 9">NCTC13067</strain>
    </source>
</reference>
<proteinExistence type="inferred from homology"/>
<keyword evidence="3" id="KW-0238">DNA-binding</keyword>
<dbReference type="Pfam" id="PF00239">
    <property type="entry name" value="Resolvase"/>
    <property type="match status" value="1"/>
</dbReference>
<dbReference type="InterPro" id="IPR006119">
    <property type="entry name" value="Resolv_N"/>
</dbReference>
<name>A0A379EDL1_9BACT</name>
<dbReference type="Pfam" id="PF02796">
    <property type="entry name" value="HTH_7"/>
    <property type="match status" value="1"/>
</dbReference>
<dbReference type="SUPFAM" id="SSF53041">
    <property type="entry name" value="Resolvase-like"/>
    <property type="match status" value="1"/>
</dbReference>
<dbReference type="PROSITE" id="PS51736">
    <property type="entry name" value="RECOMBINASES_3"/>
    <property type="match status" value="1"/>
</dbReference>
<evidence type="ECO:0000259" key="7">
    <source>
        <dbReference type="PROSITE" id="PS51736"/>
    </source>
</evidence>
<dbReference type="PROSITE" id="PS00397">
    <property type="entry name" value="RECOMBINASES_1"/>
    <property type="match status" value="1"/>
</dbReference>
<feature type="active site" description="O-(5'-phospho-DNA)-serine intermediate" evidence="5 6">
    <location>
        <position position="9"/>
    </location>
</feature>
<evidence type="ECO:0000313" key="8">
    <source>
        <dbReference type="EMBL" id="SUB94163.1"/>
    </source>
</evidence>
<dbReference type="GO" id="GO:0000150">
    <property type="term" value="F:DNA strand exchange activity"/>
    <property type="evidence" value="ECO:0007669"/>
    <property type="project" value="InterPro"/>
</dbReference>
<evidence type="ECO:0000313" key="9">
    <source>
        <dbReference type="Proteomes" id="UP000255469"/>
    </source>
</evidence>
<dbReference type="EMBL" id="UGTM01000002">
    <property type="protein sequence ID" value="SUB94163.1"/>
    <property type="molecule type" value="Genomic_DNA"/>
</dbReference>
<dbReference type="Gene3D" id="3.40.50.1390">
    <property type="entry name" value="Resolvase, N-terminal catalytic domain"/>
    <property type="match status" value="1"/>
</dbReference>
<sequence>MIYGYIRVSSDKQTVENQRFEITRFCEGQGLEVNDWIEETISGTKNYTKRQLGRLLKKVGKDDIIICSELSRLGRSLFMIMEILNICMTRECRVWTIKDNYRLGDDIQSKVLAFAFGLSAEIERNLISQRTKEALARKKAEGGILGHPRGFRCRLNPRCAGRHDYIVKELAKGTEKTLIARRLKVSKTTFYRYLVYAGLHLPVNCRQGGWKEHGVYH</sequence>
<dbReference type="InterPro" id="IPR006118">
    <property type="entry name" value="Recombinase_CS"/>
</dbReference>
<dbReference type="PANTHER" id="PTHR30461:SF19">
    <property type="entry name" value="SITE-SPECIFIC RECOMBINASE RESOLVASE FAMILY"/>
    <property type="match status" value="1"/>
</dbReference>
<dbReference type="RefSeq" id="WP_029216502.1">
    <property type="nucleotide sequence ID" value="NZ_CAUVPN010000003.1"/>
</dbReference>
<evidence type="ECO:0000256" key="5">
    <source>
        <dbReference type="PIRSR" id="PIRSR606118-50"/>
    </source>
</evidence>
<dbReference type="InterPro" id="IPR036162">
    <property type="entry name" value="Resolvase-like_N_sf"/>
</dbReference>
<organism evidence="8 9">
    <name type="scientific">Prevotella denticola</name>
    <dbReference type="NCBI Taxonomy" id="28129"/>
    <lineage>
        <taxon>Bacteria</taxon>
        <taxon>Pseudomonadati</taxon>
        <taxon>Bacteroidota</taxon>
        <taxon>Bacteroidia</taxon>
        <taxon>Bacteroidales</taxon>
        <taxon>Prevotellaceae</taxon>
        <taxon>Prevotella</taxon>
    </lineage>
</organism>
<dbReference type="GO" id="GO:0015074">
    <property type="term" value="P:DNA integration"/>
    <property type="evidence" value="ECO:0007669"/>
    <property type="project" value="UniProtKB-KW"/>
</dbReference>
<feature type="domain" description="Resolvase/invertase-type recombinase catalytic" evidence="7">
    <location>
        <begin position="1"/>
        <end position="142"/>
    </location>
</feature>
<protein>
    <submittedName>
        <fullName evidence="8">DNA-invertase hin</fullName>
    </submittedName>
</protein>